<evidence type="ECO:0000313" key="3">
    <source>
        <dbReference type="Proteomes" id="UP001152321"/>
    </source>
</evidence>
<evidence type="ECO:0000313" key="2">
    <source>
        <dbReference type="EMBL" id="MDG0815683.1"/>
    </source>
</evidence>
<protein>
    <submittedName>
        <fullName evidence="2">Uncharacterized protein</fullName>
    </submittedName>
</protein>
<comment type="caution">
    <text evidence="2">The sequence shown here is derived from an EMBL/GenBank/DDBJ whole genome shotgun (WGS) entry which is preliminary data.</text>
</comment>
<feature type="compositionally biased region" description="Basic and acidic residues" evidence="1">
    <location>
        <begin position="20"/>
        <end position="29"/>
    </location>
</feature>
<organism evidence="2 3">
    <name type="scientific">Bdellovibrio svalbardensis</name>
    <dbReference type="NCBI Taxonomy" id="2972972"/>
    <lineage>
        <taxon>Bacteria</taxon>
        <taxon>Pseudomonadati</taxon>
        <taxon>Bdellovibrionota</taxon>
        <taxon>Bdellovibrionia</taxon>
        <taxon>Bdellovibrionales</taxon>
        <taxon>Pseudobdellovibrionaceae</taxon>
        <taxon>Bdellovibrio</taxon>
    </lineage>
</organism>
<gene>
    <name evidence="2" type="ORF">NWE73_04855</name>
</gene>
<dbReference type="Proteomes" id="UP001152321">
    <property type="component" value="Unassembled WGS sequence"/>
</dbReference>
<name>A0ABT6DFV8_9BACT</name>
<reference evidence="2" key="1">
    <citation type="submission" date="2022-08" db="EMBL/GenBank/DDBJ databases">
        <title>Novel Bdellovibrio Species Isolated from Svalbard: Designation Bdellovibrio svalbardensis.</title>
        <authorList>
            <person name="Mitchell R.J."/>
            <person name="Choi S.Y."/>
        </authorList>
    </citation>
    <scope>NUCLEOTIDE SEQUENCE</scope>
    <source>
        <strain evidence="2">PAP01</strain>
    </source>
</reference>
<feature type="region of interest" description="Disordered" evidence="1">
    <location>
        <begin position="1"/>
        <end position="65"/>
    </location>
</feature>
<sequence length="65" mass="7083">MGTERTNRPGASESSTSKSQKPEDRRSEQRTGGNMNRSERDSQRSPSSDRSSSSQKPGSQSGSHK</sequence>
<dbReference type="RefSeq" id="WP_277577156.1">
    <property type="nucleotide sequence ID" value="NZ_JANRMI010000001.1"/>
</dbReference>
<proteinExistence type="predicted"/>
<feature type="compositionally biased region" description="Low complexity" evidence="1">
    <location>
        <begin position="44"/>
        <end position="65"/>
    </location>
</feature>
<evidence type="ECO:0000256" key="1">
    <source>
        <dbReference type="SAM" id="MobiDB-lite"/>
    </source>
</evidence>
<accession>A0ABT6DFV8</accession>
<dbReference type="EMBL" id="JANRMI010000001">
    <property type="protein sequence ID" value="MDG0815683.1"/>
    <property type="molecule type" value="Genomic_DNA"/>
</dbReference>
<keyword evidence="3" id="KW-1185">Reference proteome</keyword>